<keyword evidence="2" id="KW-0269">Exonuclease</keyword>
<dbReference type="AlphaFoldDB" id="A0A0D0Q759"/>
<gene>
    <name evidence="2" type="ORF">Wenmar_01203</name>
</gene>
<keyword evidence="2" id="KW-0378">Hydrolase</keyword>
<keyword evidence="2" id="KW-0540">Nuclease</keyword>
<sequence length="526" mass="56772">MIRLAVLSDPHLHDTSFGTATEGLVVRSLAASLHSTRIFNESEPALREALRQIAAERIGLCLIAGDLTDDGQPANWAAAAALLAEHAERHRTRFLLCPGNHDQWGIAGKPLVKEVVDAAGRVHRLTGPSVEPEAGTVPCPGMRMSSYAEAMGHARALGYFRDPRDLHWESPFGPSDRIEDREVAMTSPRGDRALVFDASYLVEPVAGLWILSLDANCYLPDGRGGMTDRSPEGWSAALRFKPHLLPWIADVAARAGRLGKRLVAMSHYPMVDVFGGTIPQLDRLGRRRAGRRRMPEPGETAALAATGLGLHFSGHWHVDATAACAGLVNVSVPSTVGFPAGWKLVELGEGVRLTDRPLGEAPGWNGWHDRYHAEAADRDIPALAAPDYTGFLSAHYMAMVLERRLEEDWPPRMRALLDLPLGALPERFGETAAQEPGDLPLREIFLDWYRLREAGGGPAAGLSEERWRLCAALARRFGAVDADGDAGSEAALLAVFFRTLGAHLAAGEAGMRARAELAEPGGVAAC</sequence>
<name>A0A0D0Q759_9RHOB</name>
<proteinExistence type="predicted"/>
<reference evidence="2 3" key="1">
    <citation type="submission" date="2013-01" db="EMBL/GenBank/DDBJ databases">
        <authorList>
            <person name="Fiebig A."/>
            <person name="Goeker M."/>
            <person name="Klenk H.-P.P."/>
        </authorList>
    </citation>
    <scope>NUCLEOTIDE SEQUENCE [LARGE SCALE GENOMIC DNA]</scope>
    <source>
        <strain evidence="2 3">DSM 24838</strain>
    </source>
</reference>
<dbReference type="Gene3D" id="3.60.21.10">
    <property type="match status" value="2"/>
</dbReference>
<dbReference type="STRING" id="1123501.Wenmar_01203"/>
<keyword evidence="3" id="KW-1185">Reference proteome</keyword>
<dbReference type="eggNOG" id="COG1409">
    <property type="taxonomic scope" value="Bacteria"/>
</dbReference>
<dbReference type="Proteomes" id="UP000035100">
    <property type="component" value="Unassembled WGS sequence"/>
</dbReference>
<dbReference type="InterPro" id="IPR029052">
    <property type="entry name" value="Metallo-depent_PP-like"/>
</dbReference>
<comment type="caution">
    <text evidence="2">The sequence shown here is derived from an EMBL/GenBank/DDBJ whole genome shotgun (WGS) entry which is preliminary data.</text>
</comment>
<evidence type="ECO:0000259" key="1">
    <source>
        <dbReference type="Pfam" id="PF00149"/>
    </source>
</evidence>
<accession>A0A0D0Q759</accession>
<dbReference type="SUPFAM" id="SSF56300">
    <property type="entry name" value="Metallo-dependent phosphatases"/>
    <property type="match status" value="1"/>
</dbReference>
<dbReference type="EMBL" id="AONG01000006">
    <property type="protein sequence ID" value="KIQ70244.1"/>
    <property type="molecule type" value="Genomic_DNA"/>
</dbReference>
<dbReference type="Pfam" id="PF00149">
    <property type="entry name" value="Metallophos"/>
    <property type="match status" value="1"/>
</dbReference>
<dbReference type="GO" id="GO:0004527">
    <property type="term" value="F:exonuclease activity"/>
    <property type="evidence" value="ECO:0007669"/>
    <property type="project" value="UniProtKB-KW"/>
</dbReference>
<organism evidence="2 3">
    <name type="scientific">Wenxinia marina DSM 24838</name>
    <dbReference type="NCBI Taxonomy" id="1123501"/>
    <lineage>
        <taxon>Bacteria</taxon>
        <taxon>Pseudomonadati</taxon>
        <taxon>Pseudomonadota</taxon>
        <taxon>Alphaproteobacteria</taxon>
        <taxon>Rhodobacterales</taxon>
        <taxon>Roseobacteraceae</taxon>
        <taxon>Wenxinia</taxon>
    </lineage>
</organism>
<feature type="domain" description="Calcineurin-like phosphoesterase" evidence="1">
    <location>
        <begin position="2"/>
        <end position="104"/>
    </location>
</feature>
<evidence type="ECO:0000313" key="3">
    <source>
        <dbReference type="Proteomes" id="UP000035100"/>
    </source>
</evidence>
<dbReference type="RefSeq" id="WP_018302984.1">
    <property type="nucleotide sequence ID" value="NZ_KB902288.1"/>
</dbReference>
<protein>
    <submittedName>
        <fullName evidence="2">DNA repair exonuclease</fullName>
    </submittedName>
</protein>
<dbReference type="InterPro" id="IPR004843">
    <property type="entry name" value="Calcineurin-like_PHP"/>
</dbReference>
<evidence type="ECO:0000313" key="2">
    <source>
        <dbReference type="EMBL" id="KIQ70244.1"/>
    </source>
</evidence>